<dbReference type="InterPro" id="IPR011499">
    <property type="entry name" value="Lipid_A_biosynth_N"/>
</dbReference>
<feature type="transmembrane region" description="Helical" evidence="1">
    <location>
        <begin position="62"/>
        <end position="80"/>
    </location>
</feature>
<sequence>MNKMWLAIGFAGQLLFASRFIVQWLASEKAKKSVIPLAFWFLSIGGGLTLLAYAIWRRDPVFIMGQSLGVFIYTRNLMLIRKDKRRKAAV</sequence>
<evidence type="ECO:0000313" key="3">
    <source>
        <dbReference type="EMBL" id="VAV83255.1"/>
    </source>
</evidence>
<feature type="domain" description="Lipid A biosynthesis N-terminal" evidence="2">
    <location>
        <begin position="8"/>
        <end position="79"/>
    </location>
</feature>
<accession>A0A3B0RIM2</accession>
<evidence type="ECO:0000259" key="2">
    <source>
        <dbReference type="SMART" id="SM01259"/>
    </source>
</evidence>
<dbReference type="PIRSF" id="PIRSF028440">
    <property type="entry name" value="UCP_LAB_N"/>
    <property type="match status" value="1"/>
</dbReference>
<keyword evidence="3" id="KW-0328">Glycosyltransferase</keyword>
<dbReference type="EMBL" id="UOEA01000037">
    <property type="protein sequence ID" value="VAV83255.1"/>
    <property type="molecule type" value="Genomic_DNA"/>
</dbReference>
<proteinExistence type="predicted"/>
<dbReference type="Pfam" id="PF07578">
    <property type="entry name" value="LAB_N"/>
    <property type="match status" value="1"/>
</dbReference>
<dbReference type="GO" id="GO:0016020">
    <property type="term" value="C:membrane"/>
    <property type="evidence" value="ECO:0007669"/>
    <property type="project" value="GOC"/>
</dbReference>
<keyword evidence="1" id="KW-0472">Membrane</keyword>
<keyword evidence="1" id="KW-0812">Transmembrane</keyword>
<keyword evidence="1" id="KW-1133">Transmembrane helix</keyword>
<dbReference type="GO" id="GO:0009245">
    <property type="term" value="P:lipid A biosynthetic process"/>
    <property type="evidence" value="ECO:0007669"/>
    <property type="project" value="InterPro"/>
</dbReference>
<dbReference type="SMART" id="SM01259">
    <property type="entry name" value="LAB_N"/>
    <property type="match status" value="1"/>
</dbReference>
<evidence type="ECO:0000256" key="1">
    <source>
        <dbReference type="SAM" id="Phobius"/>
    </source>
</evidence>
<organism evidence="3">
    <name type="scientific">hydrothermal vent metagenome</name>
    <dbReference type="NCBI Taxonomy" id="652676"/>
    <lineage>
        <taxon>unclassified sequences</taxon>
        <taxon>metagenomes</taxon>
        <taxon>ecological metagenomes</taxon>
    </lineage>
</organism>
<feature type="transmembrane region" description="Helical" evidence="1">
    <location>
        <begin position="6"/>
        <end position="25"/>
    </location>
</feature>
<protein>
    <submittedName>
        <fullName evidence="3">Lipid-A-disaccharide synthase</fullName>
        <ecNumber evidence="3">2.4.1.182</ecNumber>
    </submittedName>
</protein>
<dbReference type="GO" id="GO:0008915">
    <property type="term" value="F:lipid-A-disaccharide synthase activity"/>
    <property type="evidence" value="ECO:0007669"/>
    <property type="project" value="UniProtKB-EC"/>
</dbReference>
<dbReference type="AlphaFoldDB" id="A0A3B0RIM2"/>
<feature type="transmembrane region" description="Helical" evidence="1">
    <location>
        <begin position="37"/>
        <end position="56"/>
    </location>
</feature>
<name>A0A3B0RIM2_9ZZZZ</name>
<reference evidence="3" key="1">
    <citation type="submission" date="2018-06" db="EMBL/GenBank/DDBJ databases">
        <authorList>
            <person name="Zhirakovskaya E."/>
        </authorList>
    </citation>
    <scope>NUCLEOTIDE SEQUENCE</scope>
</reference>
<dbReference type="EC" id="2.4.1.182" evidence="3"/>
<dbReference type="Gene3D" id="1.20.1280.290">
    <property type="match status" value="1"/>
</dbReference>
<dbReference type="InterPro" id="IPR014546">
    <property type="entry name" value="UCP028440_lipidA_biosyn"/>
</dbReference>
<keyword evidence="3" id="KW-0808">Transferase</keyword>
<gene>
    <name evidence="3" type="ORF">MNBD_DELTA01-1491</name>
</gene>